<name>A0AAV4TE07_CAEEX</name>
<dbReference type="EMBL" id="BPLR01011152">
    <property type="protein sequence ID" value="GIY44505.1"/>
    <property type="molecule type" value="Genomic_DNA"/>
</dbReference>
<evidence type="ECO:0000313" key="2">
    <source>
        <dbReference type="EMBL" id="GIY44505.1"/>
    </source>
</evidence>
<proteinExistence type="predicted"/>
<evidence type="ECO:0000256" key="1">
    <source>
        <dbReference type="SAM" id="MobiDB-lite"/>
    </source>
</evidence>
<reference evidence="2 3" key="1">
    <citation type="submission" date="2021-06" db="EMBL/GenBank/DDBJ databases">
        <title>Caerostris extrusa draft genome.</title>
        <authorList>
            <person name="Kono N."/>
            <person name="Arakawa K."/>
        </authorList>
    </citation>
    <scope>NUCLEOTIDE SEQUENCE [LARGE SCALE GENOMIC DNA]</scope>
</reference>
<evidence type="ECO:0000313" key="3">
    <source>
        <dbReference type="Proteomes" id="UP001054945"/>
    </source>
</evidence>
<protein>
    <submittedName>
        <fullName evidence="2">Uncharacterized protein</fullName>
    </submittedName>
</protein>
<comment type="caution">
    <text evidence="2">The sequence shown here is derived from an EMBL/GenBank/DDBJ whole genome shotgun (WGS) entry which is preliminary data.</text>
</comment>
<dbReference type="Proteomes" id="UP001054945">
    <property type="component" value="Unassembled WGS sequence"/>
</dbReference>
<gene>
    <name evidence="2" type="ORF">CEXT_322141</name>
</gene>
<organism evidence="2 3">
    <name type="scientific">Caerostris extrusa</name>
    <name type="common">Bark spider</name>
    <name type="synonym">Caerostris bankana</name>
    <dbReference type="NCBI Taxonomy" id="172846"/>
    <lineage>
        <taxon>Eukaryota</taxon>
        <taxon>Metazoa</taxon>
        <taxon>Ecdysozoa</taxon>
        <taxon>Arthropoda</taxon>
        <taxon>Chelicerata</taxon>
        <taxon>Arachnida</taxon>
        <taxon>Araneae</taxon>
        <taxon>Araneomorphae</taxon>
        <taxon>Entelegynae</taxon>
        <taxon>Araneoidea</taxon>
        <taxon>Araneidae</taxon>
        <taxon>Caerostris</taxon>
    </lineage>
</organism>
<sequence>MSGRKRNKSALAADILFIPLNTSKDAYYRTQGVLFPSRKQPRLNGLHIPSQHPPTPHPLESQNMPLDELCCKPEPGALTCRRPACANSSQNSPCRGGGECLKIHCQSEDREKKKNNNPLFTL</sequence>
<dbReference type="AlphaFoldDB" id="A0AAV4TE07"/>
<accession>A0AAV4TE07</accession>
<keyword evidence="3" id="KW-1185">Reference proteome</keyword>
<feature type="region of interest" description="Disordered" evidence="1">
    <location>
        <begin position="39"/>
        <end position="61"/>
    </location>
</feature>